<comment type="subcellular location">
    <subcellularLocation>
        <location evidence="1">Endoplasmic reticulum membrane</location>
        <topology evidence="1">Single-pass type I membrane protein</topology>
    </subcellularLocation>
</comment>
<evidence type="ECO:0000313" key="12">
    <source>
        <dbReference type="Proteomes" id="UP000095009"/>
    </source>
</evidence>
<dbReference type="InterPro" id="IPR005595">
    <property type="entry name" value="TRAP_alpha"/>
</dbReference>
<proteinExistence type="inferred from homology"/>
<feature type="chain" id="PRO_5009133886" description="Translocon-associated protein subunit alpha" evidence="10">
    <location>
        <begin position="24"/>
        <end position="248"/>
    </location>
</feature>
<dbReference type="Proteomes" id="UP000095009">
    <property type="component" value="Unassembled WGS sequence"/>
</dbReference>
<evidence type="ECO:0000256" key="4">
    <source>
        <dbReference type="ARBA" id="ARBA00022824"/>
    </source>
</evidence>
<dbReference type="STRING" id="857566.A0A1E3PKI3"/>
<comment type="similarity">
    <text evidence="8">Belongs to the IRC22 family.</text>
</comment>
<feature type="transmembrane region" description="Helical" evidence="9">
    <location>
        <begin position="174"/>
        <end position="192"/>
    </location>
</feature>
<evidence type="ECO:0000256" key="8">
    <source>
        <dbReference type="ARBA" id="ARBA00038311"/>
    </source>
</evidence>
<evidence type="ECO:0000256" key="3">
    <source>
        <dbReference type="ARBA" id="ARBA00022729"/>
    </source>
</evidence>
<dbReference type="PANTHER" id="PTHR12924:SF0">
    <property type="entry name" value="TRANSLOCON-ASSOCIATED PROTEIN SUBUNIT ALPHA"/>
    <property type="match status" value="1"/>
</dbReference>
<keyword evidence="12" id="KW-1185">Reference proteome</keyword>
<keyword evidence="4" id="KW-0256">Endoplasmic reticulum</keyword>
<reference evidence="11 12" key="1">
    <citation type="journal article" date="2016" name="Proc. Natl. Acad. Sci. U.S.A.">
        <title>Comparative genomics of biotechnologically important yeasts.</title>
        <authorList>
            <person name="Riley R."/>
            <person name="Haridas S."/>
            <person name="Wolfe K.H."/>
            <person name="Lopes M.R."/>
            <person name="Hittinger C.T."/>
            <person name="Goeker M."/>
            <person name="Salamov A.A."/>
            <person name="Wisecaver J.H."/>
            <person name="Long T.M."/>
            <person name="Calvey C.H."/>
            <person name="Aerts A.L."/>
            <person name="Barry K.W."/>
            <person name="Choi C."/>
            <person name="Clum A."/>
            <person name="Coughlan A.Y."/>
            <person name="Deshpande S."/>
            <person name="Douglass A.P."/>
            <person name="Hanson S.J."/>
            <person name="Klenk H.-P."/>
            <person name="LaButti K.M."/>
            <person name="Lapidus A."/>
            <person name="Lindquist E.A."/>
            <person name="Lipzen A.M."/>
            <person name="Meier-Kolthoff J.P."/>
            <person name="Ohm R.A."/>
            <person name="Otillar R.P."/>
            <person name="Pangilinan J.L."/>
            <person name="Peng Y."/>
            <person name="Rokas A."/>
            <person name="Rosa C.A."/>
            <person name="Scheuner C."/>
            <person name="Sibirny A.A."/>
            <person name="Slot J.C."/>
            <person name="Stielow J.B."/>
            <person name="Sun H."/>
            <person name="Kurtzman C.P."/>
            <person name="Blackwell M."/>
            <person name="Grigoriev I.V."/>
            <person name="Jeffries T.W."/>
        </authorList>
    </citation>
    <scope>NUCLEOTIDE SEQUENCE [LARGE SCALE GENOMIC DNA]</scope>
    <source>
        <strain evidence="11 12">DSM 6958</strain>
    </source>
</reference>
<keyword evidence="3 10" id="KW-0732">Signal</keyword>
<evidence type="ECO:0000256" key="5">
    <source>
        <dbReference type="ARBA" id="ARBA00022989"/>
    </source>
</evidence>
<organism evidence="11 12">
    <name type="scientific">Nadsonia fulvescens var. elongata DSM 6958</name>
    <dbReference type="NCBI Taxonomy" id="857566"/>
    <lineage>
        <taxon>Eukaryota</taxon>
        <taxon>Fungi</taxon>
        <taxon>Dikarya</taxon>
        <taxon>Ascomycota</taxon>
        <taxon>Saccharomycotina</taxon>
        <taxon>Dipodascomycetes</taxon>
        <taxon>Dipodascales</taxon>
        <taxon>Dipodascales incertae sedis</taxon>
        <taxon>Nadsonia</taxon>
    </lineage>
</organism>
<dbReference type="AlphaFoldDB" id="A0A1E3PKI3"/>
<comment type="function">
    <text evidence="7">Is probably involved in a pathway contributing to genomic integrity.</text>
</comment>
<evidence type="ECO:0000256" key="2">
    <source>
        <dbReference type="ARBA" id="ARBA00022692"/>
    </source>
</evidence>
<gene>
    <name evidence="11" type="ORF">NADFUDRAFT_82799</name>
</gene>
<evidence type="ECO:0000256" key="7">
    <source>
        <dbReference type="ARBA" id="ARBA00037565"/>
    </source>
</evidence>
<dbReference type="OrthoDB" id="1926781at2759"/>
<evidence type="ECO:0000256" key="6">
    <source>
        <dbReference type="ARBA" id="ARBA00023136"/>
    </source>
</evidence>
<dbReference type="GO" id="GO:0005789">
    <property type="term" value="C:endoplasmic reticulum membrane"/>
    <property type="evidence" value="ECO:0007669"/>
    <property type="project" value="UniProtKB-SubCell"/>
</dbReference>
<evidence type="ECO:0000256" key="9">
    <source>
        <dbReference type="SAM" id="Phobius"/>
    </source>
</evidence>
<dbReference type="Pfam" id="PF03896">
    <property type="entry name" value="TRAP_alpha"/>
    <property type="match status" value="1"/>
</dbReference>
<evidence type="ECO:0000313" key="11">
    <source>
        <dbReference type="EMBL" id="ODQ65848.1"/>
    </source>
</evidence>
<dbReference type="EMBL" id="KV454409">
    <property type="protein sequence ID" value="ODQ65848.1"/>
    <property type="molecule type" value="Genomic_DNA"/>
</dbReference>
<keyword evidence="2 9" id="KW-0812">Transmembrane</keyword>
<accession>A0A1E3PKI3</accession>
<sequence>MMKYFNWLSKTIILFALLAAVVAQSGQEDGSSKLNFEVNVRAMVSLEDDAFESEGAEFVGVPQLPSGEESLFKVKFTNHENIPVQVLAVGGSFYNPKNEKIVAELKTASFKPQLVLPTQSIEINQRVRALLNPDDYLLILTAHVLYKEETVALITYKDIVSVFEVSVSFFDPQFLAVVLILGILATTIGYYARHSYFKSAVAASSRLSSKAELKKGKFTGGASTTLDESWLPAEHRRIVKPKKTKKAE</sequence>
<keyword evidence="6 9" id="KW-0472">Membrane</keyword>
<protein>
    <recommendedName>
        <fullName evidence="13">Translocon-associated protein subunit alpha</fullName>
    </recommendedName>
</protein>
<keyword evidence="5 9" id="KW-1133">Transmembrane helix</keyword>
<evidence type="ECO:0000256" key="10">
    <source>
        <dbReference type="SAM" id="SignalP"/>
    </source>
</evidence>
<dbReference type="PANTHER" id="PTHR12924">
    <property type="entry name" value="TRANSLOCON-ASSOCIATED PROTEIN, ALPHA SUBUNIT"/>
    <property type="match status" value="1"/>
</dbReference>
<evidence type="ECO:0000256" key="1">
    <source>
        <dbReference type="ARBA" id="ARBA00004115"/>
    </source>
</evidence>
<feature type="signal peptide" evidence="10">
    <location>
        <begin position="1"/>
        <end position="23"/>
    </location>
</feature>
<name>A0A1E3PKI3_9ASCO</name>
<evidence type="ECO:0008006" key="13">
    <source>
        <dbReference type="Google" id="ProtNLM"/>
    </source>
</evidence>